<evidence type="ECO:0000313" key="4">
    <source>
        <dbReference type="Proteomes" id="UP000037151"/>
    </source>
</evidence>
<name>A0A0L0JY67_9ACTN</name>
<dbReference type="PANTHER" id="PTHR39335:SF1">
    <property type="entry name" value="BLL4220 PROTEIN"/>
    <property type="match status" value="1"/>
</dbReference>
<organism evidence="3 4">
    <name type="scientific">Streptomyces acidiscabies</name>
    <dbReference type="NCBI Taxonomy" id="42234"/>
    <lineage>
        <taxon>Bacteria</taxon>
        <taxon>Bacillati</taxon>
        <taxon>Actinomycetota</taxon>
        <taxon>Actinomycetes</taxon>
        <taxon>Kitasatosporales</taxon>
        <taxon>Streptomycetaceae</taxon>
        <taxon>Streptomyces</taxon>
    </lineage>
</organism>
<proteinExistence type="predicted"/>
<evidence type="ECO:0000313" key="3">
    <source>
        <dbReference type="EMBL" id="KND30365.1"/>
    </source>
</evidence>
<dbReference type="InterPro" id="IPR047910">
    <property type="entry name" value="SCO0930-like"/>
</dbReference>
<dbReference type="OrthoDB" id="597632at2"/>
<feature type="chain" id="PRO_5005541868" description="Lipoprotein" evidence="2">
    <location>
        <begin position="26"/>
        <end position="337"/>
    </location>
</feature>
<dbReference type="NCBIfam" id="NF040526">
    <property type="entry name" value="SCO0930_lipo"/>
    <property type="match status" value="1"/>
</dbReference>
<dbReference type="PANTHER" id="PTHR39335">
    <property type="entry name" value="BLL4220 PROTEIN"/>
    <property type="match status" value="1"/>
</dbReference>
<dbReference type="AlphaFoldDB" id="A0A0L0JY67"/>
<dbReference type="PROSITE" id="PS51257">
    <property type="entry name" value="PROKAR_LIPOPROTEIN"/>
    <property type="match status" value="1"/>
</dbReference>
<protein>
    <recommendedName>
        <fullName evidence="5">Lipoprotein</fullName>
    </recommendedName>
</protein>
<keyword evidence="2" id="KW-0732">Signal</keyword>
<reference evidence="4" key="1">
    <citation type="submission" date="2014-07" db="EMBL/GenBank/DDBJ databases">
        <title>Genome sequencing of plant-pathogenic Streptomyces species.</title>
        <authorList>
            <person name="Harrison J."/>
            <person name="Sapp M."/>
            <person name="Thwaites R."/>
            <person name="Studholme D.J."/>
        </authorList>
    </citation>
    <scope>NUCLEOTIDE SEQUENCE [LARGE SCALE GENOMIC DNA]</scope>
    <source>
        <strain evidence="4">NCPPB 4445</strain>
    </source>
</reference>
<dbReference type="Proteomes" id="UP000037151">
    <property type="component" value="Unassembled WGS sequence"/>
</dbReference>
<dbReference type="GO" id="GO:0043448">
    <property type="term" value="P:alkane catabolic process"/>
    <property type="evidence" value="ECO:0007669"/>
    <property type="project" value="TreeGrafter"/>
</dbReference>
<feature type="compositionally biased region" description="Gly residues" evidence="1">
    <location>
        <begin position="200"/>
        <end position="209"/>
    </location>
</feature>
<sequence>MNTSWRSASLVASAVAVLALTTACGQESGGSTGSQNVGATAPAGTGGLGSVGSGGYGGVGTGVGAGASPSAGGSDTGTQTNGAGQLEVATNADLGKIVTDSTGRTLYRFDSDTAEPPKSNCNDACATAWPPVAPEDVSAGDGIDKSLLGEVSRADGKKQLTIDGWPAYYYQKDANPGDTKGQNVGNKWFALAPDGKKAKAGGGSEGGGTAQVSDEAGLSTRNDPNLGEIVVDKNGMTVYRFLKDKAWPKPVSNCKGACLEKWPVVAPVDFKDTKNIPEKGYMKFTRPDNNEEQQTLNCSPIYTFINDKKPGDINGQGVGGTWFAVRPDGKLVGAPNK</sequence>
<feature type="signal peptide" evidence="2">
    <location>
        <begin position="1"/>
        <end position="25"/>
    </location>
</feature>
<dbReference type="PATRIC" id="fig|42234.21.peg.5946"/>
<accession>A0A0L0JY67</accession>
<dbReference type="EMBL" id="JPPY01000167">
    <property type="protein sequence ID" value="KND30365.1"/>
    <property type="molecule type" value="Genomic_DNA"/>
</dbReference>
<gene>
    <name evidence="3" type="ORF">IQ63_28850</name>
</gene>
<evidence type="ECO:0008006" key="5">
    <source>
        <dbReference type="Google" id="ProtNLM"/>
    </source>
</evidence>
<dbReference type="RefSeq" id="WP_050373216.1">
    <property type="nucleotide sequence ID" value="NZ_KQ257829.1"/>
</dbReference>
<dbReference type="InterPro" id="IPR005297">
    <property type="entry name" value="Lipoprotein_repeat"/>
</dbReference>
<dbReference type="Pfam" id="PF03640">
    <property type="entry name" value="Lipoprotein_15"/>
    <property type="match status" value="4"/>
</dbReference>
<feature type="region of interest" description="Disordered" evidence="1">
    <location>
        <begin position="195"/>
        <end position="224"/>
    </location>
</feature>
<evidence type="ECO:0000256" key="2">
    <source>
        <dbReference type="SAM" id="SignalP"/>
    </source>
</evidence>
<evidence type="ECO:0000256" key="1">
    <source>
        <dbReference type="SAM" id="MobiDB-lite"/>
    </source>
</evidence>
<comment type="caution">
    <text evidence="3">The sequence shown here is derived from an EMBL/GenBank/DDBJ whole genome shotgun (WGS) entry which is preliminary data.</text>
</comment>